<gene>
    <name evidence="1" type="ORF">COX02_01975</name>
</gene>
<dbReference type="PANTHER" id="PTHR28055:SF1">
    <property type="entry name" value="ALTERED INHERITANCE OF MITOCHONDRIA PROTEIN 41, MITOCHONDRIAL"/>
    <property type="match status" value="1"/>
</dbReference>
<dbReference type="Proteomes" id="UP000229334">
    <property type="component" value="Unassembled WGS sequence"/>
</dbReference>
<dbReference type="InterPro" id="IPR019004">
    <property type="entry name" value="YqeY/Aim41"/>
</dbReference>
<dbReference type="GO" id="GO:0016884">
    <property type="term" value="F:carbon-nitrogen ligase activity, with glutamine as amido-N-donor"/>
    <property type="evidence" value="ECO:0007669"/>
    <property type="project" value="InterPro"/>
</dbReference>
<protein>
    <submittedName>
        <fullName evidence="1">Glutamyl-tRNA amidotransferase</fullName>
    </submittedName>
</protein>
<dbReference type="PANTHER" id="PTHR28055">
    <property type="entry name" value="ALTERED INHERITANCE OF MITOCHONDRIA PROTEIN 41, MITOCHONDRIAL"/>
    <property type="match status" value="1"/>
</dbReference>
<dbReference type="EMBL" id="PCSX01000030">
    <property type="protein sequence ID" value="PIP58121.1"/>
    <property type="molecule type" value="Genomic_DNA"/>
</dbReference>
<dbReference type="AlphaFoldDB" id="A0A2H0BKG0"/>
<dbReference type="Gene3D" id="1.10.1510.10">
    <property type="entry name" value="Uncharacterised protein YqeY/AIM41 PF09424, N-terminal domain"/>
    <property type="match status" value="1"/>
</dbReference>
<evidence type="ECO:0000313" key="1">
    <source>
        <dbReference type="EMBL" id="PIP58121.1"/>
    </source>
</evidence>
<dbReference type="Pfam" id="PF09424">
    <property type="entry name" value="YqeY"/>
    <property type="match status" value="1"/>
</dbReference>
<name>A0A2H0BKG0_9BACT</name>
<dbReference type="SUPFAM" id="SSF89095">
    <property type="entry name" value="GatB/YqeY motif"/>
    <property type="match status" value="1"/>
</dbReference>
<comment type="caution">
    <text evidence="1">The sequence shown here is derived from an EMBL/GenBank/DDBJ whole genome shotgun (WGS) entry which is preliminary data.</text>
</comment>
<dbReference type="Gene3D" id="1.10.10.410">
    <property type="match status" value="1"/>
</dbReference>
<accession>A0A2H0BKG0</accession>
<dbReference type="InterPro" id="IPR023168">
    <property type="entry name" value="GatB_Yqey_C_2"/>
</dbReference>
<keyword evidence="1" id="KW-0808">Transferase</keyword>
<evidence type="ECO:0000313" key="2">
    <source>
        <dbReference type="Proteomes" id="UP000229334"/>
    </source>
</evidence>
<proteinExistence type="predicted"/>
<reference evidence="1 2" key="1">
    <citation type="submission" date="2017-09" db="EMBL/GenBank/DDBJ databases">
        <title>Depth-based differentiation of microbial function through sediment-hosted aquifers and enrichment of novel symbionts in the deep terrestrial subsurface.</title>
        <authorList>
            <person name="Probst A.J."/>
            <person name="Ladd B."/>
            <person name="Jarett J.K."/>
            <person name="Geller-Mcgrath D.E."/>
            <person name="Sieber C.M."/>
            <person name="Emerson J.B."/>
            <person name="Anantharaman K."/>
            <person name="Thomas B.C."/>
            <person name="Malmstrom R."/>
            <person name="Stieglmeier M."/>
            <person name="Klingl A."/>
            <person name="Woyke T."/>
            <person name="Ryan C.M."/>
            <person name="Banfield J.F."/>
        </authorList>
    </citation>
    <scope>NUCLEOTIDE SEQUENCE [LARGE SCALE GENOMIC DNA]</scope>
    <source>
        <strain evidence="1">CG22_combo_CG10-13_8_21_14_all_37_9</strain>
    </source>
</reference>
<dbReference type="InterPro" id="IPR042184">
    <property type="entry name" value="YqeY/Aim41_N"/>
</dbReference>
<organism evidence="1 2">
    <name type="scientific">Candidatus Vogelbacteria bacterium CG22_combo_CG10-13_8_21_14_all_37_9</name>
    <dbReference type="NCBI Taxonomy" id="1975046"/>
    <lineage>
        <taxon>Bacteria</taxon>
        <taxon>Candidatus Vogeliibacteriota</taxon>
    </lineage>
</organism>
<dbReference type="GO" id="GO:0016740">
    <property type="term" value="F:transferase activity"/>
    <property type="evidence" value="ECO:0007669"/>
    <property type="project" value="UniProtKB-KW"/>
</dbReference>
<sequence length="149" mass="16571">MLHDQIKEEIKTALKARAEVRLQTLRNLVSAFVTEVTSKNRKPDEKLTDEEALVVIKRLVKQRQDSIEQFTAGGRADLAQAEEAEMAILKTYLPAEMPTDQIKAIALAKKTKLGINDRAKIGILVGAVMKETKGQTDGKIVKEIVESLF</sequence>
<dbReference type="InterPro" id="IPR003789">
    <property type="entry name" value="Asn/Gln_tRNA_amidoTrase-B-like"/>
</dbReference>